<dbReference type="EMBL" id="CP035758">
    <property type="protein sequence ID" value="QBD79504.1"/>
    <property type="molecule type" value="Genomic_DNA"/>
</dbReference>
<evidence type="ECO:0000313" key="2">
    <source>
        <dbReference type="EMBL" id="QBD79504.1"/>
    </source>
</evidence>
<dbReference type="AlphaFoldDB" id="A0A4P6JVF3"/>
<dbReference type="InterPro" id="IPR016181">
    <property type="entry name" value="Acyl_CoA_acyltransferase"/>
</dbReference>
<accession>A0A4P6JVF3</accession>
<keyword evidence="3" id="KW-1185">Reference proteome</keyword>
<organism evidence="2 3">
    <name type="scientific">Ktedonosporobacter rubrisoli</name>
    <dbReference type="NCBI Taxonomy" id="2509675"/>
    <lineage>
        <taxon>Bacteria</taxon>
        <taxon>Bacillati</taxon>
        <taxon>Chloroflexota</taxon>
        <taxon>Ktedonobacteria</taxon>
        <taxon>Ktedonobacterales</taxon>
        <taxon>Ktedonosporobacteraceae</taxon>
        <taxon>Ktedonosporobacter</taxon>
    </lineage>
</organism>
<sequence length="178" mass="19581">MQVRKATLNEVAWLIDLSARVQAALTAAGSLQHIGPLERDMVEQATLEGHAYVCEDKGQRIGSVLVEPIGLFPAQWLKTWQLEGLPAPLWYLHALMLDPVLQGRGTGLAFLEGVKARVIPTQGSITLNCWAGNDKLRDFYRRAGFTLQGVFGEKDYEIAVFFCSANARVREGIEPASA</sequence>
<protein>
    <submittedName>
        <fullName evidence="2">GNAT family N-acetyltransferase</fullName>
    </submittedName>
</protein>
<keyword evidence="2" id="KW-0808">Transferase</keyword>
<dbReference type="GO" id="GO:0016747">
    <property type="term" value="F:acyltransferase activity, transferring groups other than amino-acyl groups"/>
    <property type="evidence" value="ECO:0007669"/>
    <property type="project" value="InterPro"/>
</dbReference>
<dbReference type="KEGG" id="kbs:EPA93_27400"/>
<dbReference type="PROSITE" id="PS51186">
    <property type="entry name" value="GNAT"/>
    <property type="match status" value="1"/>
</dbReference>
<evidence type="ECO:0000259" key="1">
    <source>
        <dbReference type="PROSITE" id="PS51186"/>
    </source>
</evidence>
<dbReference type="Pfam" id="PF00583">
    <property type="entry name" value="Acetyltransf_1"/>
    <property type="match status" value="1"/>
</dbReference>
<dbReference type="InterPro" id="IPR000182">
    <property type="entry name" value="GNAT_dom"/>
</dbReference>
<proteinExistence type="predicted"/>
<reference evidence="2 3" key="1">
    <citation type="submission" date="2019-01" db="EMBL/GenBank/DDBJ databases">
        <title>Ktedonosporobacter rubrisoli SCAWS-G2.</title>
        <authorList>
            <person name="Huang Y."/>
            <person name="Yan B."/>
        </authorList>
    </citation>
    <scope>NUCLEOTIDE SEQUENCE [LARGE SCALE GENOMIC DNA]</scope>
    <source>
        <strain evidence="2 3">SCAWS-G2</strain>
    </source>
</reference>
<name>A0A4P6JVF3_KTERU</name>
<evidence type="ECO:0000313" key="3">
    <source>
        <dbReference type="Proteomes" id="UP000290365"/>
    </source>
</evidence>
<feature type="domain" description="N-acetyltransferase" evidence="1">
    <location>
        <begin position="1"/>
        <end position="163"/>
    </location>
</feature>
<dbReference type="SUPFAM" id="SSF55729">
    <property type="entry name" value="Acyl-CoA N-acyltransferases (Nat)"/>
    <property type="match status" value="1"/>
</dbReference>
<dbReference type="OrthoDB" id="6382410at2"/>
<gene>
    <name evidence="2" type="ORF">EPA93_27400</name>
</gene>
<dbReference type="Proteomes" id="UP000290365">
    <property type="component" value="Chromosome"/>
</dbReference>
<dbReference type="RefSeq" id="WP_129890556.1">
    <property type="nucleotide sequence ID" value="NZ_CP035758.1"/>
</dbReference>
<dbReference type="Gene3D" id="3.40.630.30">
    <property type="match status" value="1"/>
</dbReference>